<dbReference type="CDD" id="cd03131">
    <property type="entry name" value="GATase1_HTS"/>
    <property type="match status" value="1"/>
</dbReference>
<dbReference type="Pfam" id="PF04204">
    <property type="entry name" value="HTS"/>
    <property type="match status" value="1"/>
</dbReference>
<dbReference type="EMBL" id="VLKH01000004">
    <property type="protein sequence ID" value="TWH80503.1"/>
    <property type="molecule type" value="Genomic_DNA"/>
</dbReference>
<dbReference type="RefSeq" id="WP_145082926.1">
    <property type="nucleotide sequence ID" value="NZ_JAYFNS010000052.1"/>
</dbReference>
<dbReference type="PANTHER" id="PTHR20919:SF0">
    <property type="entry name" value="HOMOSERINE O-SUCCINYLTRANSFERASE"/>
    <property type="match status" value="1"/>
</dbReference>
<dbReference type="Gene3D" id="3.40.50.880">
    <property type="match status" value="1"/>
</dbReference>
<feature type="binding site" evidence="8">
    <location>
        <position position="192"/>
    </location>
    <ligand>
        <name>substrate</name>
    </ligand>
</feature>
<dbReference type="UniPathway" id="UPA00051">
    <property type="reaction ID" value="UER00074"/>
</dbReference>
<evidence type="ECO:0000256" key="1">
    <source>
        <dbReference type="ARBA" id="ARBA00004496"/>
    </source>
</evidence>
<sequence>MPVIIPSNLPAYKTMEEENIFVMSKERAETQDIRPLDVALVNLMPTKIETETQFVRLLSNSPIQINVEFIHTSSHDSKNISESHMKSFYKSIHEVKDKKYDAMIVTGAPVELMEFEEVDYWEEIKEIFDFSNKNVTSTMFICWGAQAALHHFYGLNKTTLDNKVFGVFEHEKMHETCMLLNGFDDIFYVPHSRHTEVPSLDIKSVEELIVLAESKDAGVHIAVTDDYSRIFVMGHSEYDPLTLKKEYDRDVSQGKNINIPMNYYPGDDPSKNPFVKWRSHANLLFKNWINIIYQETPYDKNEIGIHRTDWYH</sequence>
<dbReference type="InterPro" id="IPR029062">
    <property type="entry name" value="Class_I_gatase-like"/>
</dbReference>
<comment type="function">
    <text evidence="8">Transfers an acetyl group from acetyl-CoA to L-homoserine, forming acetyl-L-homoserine.</text>
</comment>
<protein>
    <recommendedName>
        <fullName evidence="8">Homoserine O-acetyltransferase</fullName>
        <shortName evidence="8">HAT</shortName>
        <ecNumber evidence="8">2.3.1.31</ecNumber>
    </recommendedName>
    <alternativeName>
        <fullName evidence="8">Homoserine transacetylase</fullName>
        <shortName evidence="8">HTA</shortName>
    </alternativeName>
</protein>
<feature type="active site" description="Proton acceptor" evidence="8">
    <location>
        <position position="235"/>
    </location>
</feature>
<dbReference type="EC" id="2.3.1.31" evidence="8"/>
<keyword evidence="2 8" id="KW-0963">Cytoplasm</keyword>
<feature type="active site" description="Acyl-thioester intermediate" evidence="8 9">
    <location>
        <position position="142"/>
    </location>
</feature>
<evidence type="ECO:0000256" key="5">
    <source>
        <dbReference type="ARBA" id="ARBA00023167"/>
    </source>
</evidence>
<comment type="similarity">
    <text evidence="8">Belongs to the MetA family.</text>
</comment>
<feature type="binding site" evidence="8">
    <location>
        <position position="249"/>
    </location>
    <ligand>
        <name>substrate</name>
    </ligand>
</feature>
<dbReference type="NCBIfam" id="TIGR01001">
    <property type="entry name" value="metA"/>
    <property type="match status" value="1"/>
</dbReference>
<evidence type="ECO:0000256" key="3">
    <source>
        <dbReference type="ARBA" id="ARBA00022605"/>
    </source>
</evidence>
<accession>A0A562JBP7</accession>
<dbReference type="GO" id="GO:0019281">
    <property type="term" value="P:L-methionine biosynthetic process from homoserine via O-succinyl-L-homoserine and cystathionine"/>
    <property type="evidence" value="ECO:0007669"/>
    <property type="project" value="InterPro"/>
</dbReference>
<keyword evidence="5 8" id="KW-0486">Methionine biosynthesis</keyword>
<comment type="pathway">
    <text evidence="8">Amino-acid biosynthesis; L-methionine biosynthesis via de novo pathway; O-acetyl-L-homoserine from L-homoserine: step 1/1.</text>
</comment>
<dbReference type="FunFam" id="3.40.50.880:FF:000004">
    <property type="entry name" value="Homoserine O-succinyltransferase"/>
    <property type="match status" value="1"/>
</dbReference>
<dbReference type="InterPro" id="IPR005697">
    <property type="entry name" value="HST_MetA"/>
</dbReference>
<feature type="site" description="Important for acyl-CoA specificity" evidence="8">
    <location>
        <position position="111"/>
    </location>
</feature>
<dbReference type="AlphaFoldDB" id="A0A562JBP7"/>
<feature type="active site" evidence="8">
    <location>
        <position position="237"/>
    </location>
</feature>
<comment type="caution">
    <text evidence="10">The sequence shown here is derived from an EMBL/GenBank/DDBJ whole genome shotgun (WGS) entry which is preliminary data.</text>
</comment>
<keyword evidence="11" id="KW-1185">Reference proteome</keyword>
<comment type="caution">
    <text evidence="8">Lacks conserved residue(s) required for the propagation of feature annotation.</text>
</comment>
<evidence type="ECO:0000256" key="7">
    <source>
        <dbReference type="ARBA" id="ARBA00049043"/>
    </source>
</evidence>
<evidence type="ECO:0000313" key="10">
    <source>
        <dbReference type="EMBL" id="TWH80503.1"/>
    </source>
</evidence>
<dbReference type="PIRSF" id="PIRSF000450">
    <property type="entry name" value="H_ser_succinyltr"/>
    <property type="match status" value="1"/>
</dbReference>
<dbReference type="GO" id="GO:0008899">
    <property type="term" value="F:homoserine O-succinyltransferase activity"/>
    <property type="evidence" value="ECO:0007669"/>
    <property type="project" value="UniProtKB-UniRule"/>
</dbReference>
<keyword evidence="3 8" id="KW-0028">Amino-acid biosynthesis</keyword>
<evidence type="ECO:0000256" key="6">
    <source>
        <dbReference type="ARBA" id="ARBA00023315"/>
    </source>
</evidence>
<organism evidence="10 11">
    <name type="scientific">Sedimentibacter saalensis</name>
    <dbReference type="NCBI Taxonomy" id="130788"/>
    <lineage>
        <taxon>Bacteria</taxon>
        <taxon>Bacillati</taxon>
        <taxon>Bacillota</taxon>
        <taxon>Tissierellia</taxon>
        <taxon>Sedimentibacter</taxon>
    </lineage>
</organism>
<dbReference type="InterPro" id="IPR033752">
    <property type="entry name" value="MetA_family"/>
</dbReference>
<dbReference type="GO" id="GO:0005737">
    <property type="term" value="C:cytoplasm"/>
    <property type="evidence" value="ECO:0007669"/>
    <property type="project" value="UniProtKB-SubCell"/>
</dbReference>
<comment type="catalytic activity">
    <reaction evidence="7 8">
        <text>L-homoserine + acetyl-CoA = O-acetyl-L-homoserine + CoA</text>
        <dbReference type="Rhea" id="RHEA:13701"/>
        <dbReference type="ChEBI" id="CHEBI:57287"/>
        <dbReference type="ChEBI" id="CHEBI:57288"/>
        <dbReference type="ChEBI" id="CHEBI:57476"/>
        <dbReference type="ChEBI" id="CHEBI:57716"/>
        <dbReference type="EC" id="2.3.1.31"/>
    </reaction>
</comment>
<dbReference type="Proteomes" id="UP000315343">
    <property type="component" value="Unassembled WGS sequence"/>
</dbReference>
<dbReference type="HAMAP" id="MF_00295">
    <property type="entry name" value="MetA_acyltransf"/>
    <property type="match status" value="1"/>
</dbReference>
<dbReference type="SUPFAM" id="SSF52317">
    <property type="entry name" value="Class I glutamine amidotransferase-like"/>
    <property type="match status" value="1"/>
</dbReference>
<gene>
    <name evidence="8" type="primary">metAA</name>
    <name evidence="10" type="ORF">LY60_01765</name>
</gene>
<evidence type="ECO:0000256" key="4">
    <source>
        <dbReference type="ARBA" id="ARBA00022679"/>
    </source>
</evidence>
<proteinExistence type="inferred from homology"/>
<dbReference type="GO" id="GO:0004414">
    <property type="term" value="F:homoserine O-acetyltransferase activity"/>
    <property type="evidence" value="ECO:0007669"/>
    <property type="project" value="UniProtKB-EC"/>
</dbReference>
<dbReference type="PANTHER" id="PTHR20919">
    <property type="entry name" value="HOMOSERINE O-SUCCINYLTRANSFERASE"/>
    <property type="match status" value="1"/>
</dbReference>
<reference evidence="10 11" key="1">
    <citation type="submission" date="2019-07" db="EMBL/GenBank/DDBJ databases">
        <title>Genomic Encyclopedia of Type Strains, Phase I: the one thousand microbial genomes (KMG-I) project.</title>
        <authorList>
            <person name="Kyrpides N."/>
        </authorList>
    </citation>
    <scope>NUCLEOTIDE SEQUENCE [LARGE SCALE GENOMIC DNA]</scope>
    <source>
        <strain evidence="10 11">DSM 13558</strain>
    </source>
</reference>
<dbReference type="OrthoDB" id="9772423at2"/>
<name>A0A562JBP7_9FIRM</name>
<keyword evidence="6 8" id="KW-0012">Acyltransferase</keyword>
<evidence type="ECO:0000256" key="2">
    <source>
        <dbReference type="ARBA" id="ARBA00022490"/>
    </source>
</evidence>
<feature type="site" description="Important for substrate specificity" evidence="8">
    <location>
        <position position="192"/>
    </location>
</feature>
<evidence type="ECO:0000256" key="8">
    <source>
        <dbReference type="HAMAP-Rule" id="MF_00295"/>
    </source>
</evidence>
<evidence type="ECO:0000313" key="11">
    <source>
        <dbReference type="Proteomes" id="UP000315343"/>
    </source>
</evidence>
<keyword evidence="4 8" id="KW-0808">Transferase</keyword>
<evidence type="ECO:0000256" key="9">
    <source>
        <dbReference type="PIRSR" id="PIRSR000450-1"/>
    </source>
</evidence>
<feature type="binding site" evidence="8">
    <location>
        <position position="163"/>
    </location>
    <ligand>
        <name>substrate</name>
    </ligand>
</feature>
<comment type="subcellular location">
    <subcellularLocation>
        <location evidence="1 8">Cytoplasm</location>
    </subcellularLocation>
</comment>